<dbReference type="AlphaFoldDB" id="A0A2B7WUL2"/>
<feature type="compositionally biased region" description="Polar residues" evidence="1">
    <location>
        <begin position="29"/>
        <end position="41"/>
    </location>
</feature>
<sequence>MTPTEADPSLGTSSGPSSGLARSHPGQPSGATGHSPSSSKTRPALVPGTCPKPAEAGHSYASTLSLLSTPWHMVLCVSAVGCVYMPSMKHGRLGPNPARLSWRVVGDPPRRPIMGGILQILASKLLGWFDTQQFSLMKLNTLSKLAVVGWSSRTGGEGVKLPDRREQHAQADVTVPVSWEQQQRVISAAYLPSLLETW</sequence>
<protein>
    <submittedName>
        <fullName evidence="2">Uncharacterized protein</fullName>
    </submittedName>
</protein>
<feature type="region of interest" description="Disordered" evidence="1">
    <location>
        <begin position="1"/>
        <end position="51"/>
    </location>
</feature>
<comment type="caution">
    <text evidence="2">The sequence shown here is derived from an EMBL/GenBank/DDBJ whole genome shotgun (WGS) entry which is preliminary data.</text>
</comment>
<gene>
    <name evidence="2" type="ORF">GX51_05934</name>
</gene>
<evidence type="ECO:0000313" key="2">
    <source>
        <dbReference type="EMBL" id="PGH00237.1"/>
    </source>
</evidence>
<evidence type="ECO:0000313" key="3">
    <source>
        <dbReference type="Proteomes" id="UP000224080"/>
    </source>
</evidence>
<feature type="compositionally biased region" description="Low complexity" evidence="1">
    <location>
        <begin position="8"/>
        <end position="20"/>
    </location>
</feature>
<proteinExistence type="predicted"/>
<keyword evidence="3" id="KW-1185">Reference proteome</keyword>
<dbReference type="EMBL" id="PDNC01000089">
    <property type="protein sequence ID" value="PGH00237.1"/>
    <property type="molecule type" value="Genomic_DNA"/>
</dbReference>
<organism evidence="2 3">
    <name type="scientific">Blastomyces parvus</name>
    <dbReference type="NCBI Taxonomy" id="2060905"/>
    <lineage>
        <taxon>Eukaryota</taxon>
        <taxon>Fungi</taxon>
        <taxon>Dikarya</taxon>
        <taxon>Ascomycota</taxon>
        <taxon>Pezizomycotina</taxon>
        <taxon>Eurotiomycetes</taxon>
        <taxon>Eurotiomycetidae</taxon>
        <taxon>Onygenales</taxon>
        <taxon>Ajellomycetaceae</taxon>
        <taxon>Blastomyces</taxon>
    </lineage>
</organism>
<reference evidence="2 3" key="1">
    <citation type="submission" date="2017-10" db="EMBL/GenBank/DDBJ databases">
        <title>Comparative genomics in systemic dimorphic fungi from Ajellomycetaceae.</title>
        <authorList>
            <person name="Munoz J.F."/>
            <person name="Mcewen J.G."/>
            <person name="Clay O.K."/>
            <person name="Cuomo C.A."/>
        </authorList>
    </citation>
    <scope>NUCLEOTIDE SEQUENCE [LARGE SCALE GENOMIC DNA]</scope>
    <source>
        <strain evidence="2 3">UAMH130</strain>
    </source>
</reference>
<name>A0A2B7WUL2_9EURO</name>
<evidence type="ECO:0000256" key="1">
    <source>
        <dbReference type="SAM" id="MobiDB-lite"/>
    </source>
</evidence>
<accession>A0A2B7WUL2</accession>
<dbReference type="Proteomes" id="UP000224080">
    <property type="component" value="Unassembled WGS sequence"/>
</dbReference>